<dbReference type="PANTHER" id="PTHR11236">
    <property type="entry name" value="AMINOBENZOATE/ANTHRANILATE SYNTHASE"/>
    <property type="match status" value="1"/>
</dbReference>
<gene>
    <name evidence="2" type="ORF">EAS61_42040</name>
</gene>
<feature type="domain" description="Chorismate-utilising enzyme C-terminal" evidence="1">
    <location>
        <begin position="9"/>
        <end position="65"/>
    </location>
</feature>
<dbReference type="Gene3D" id="3.60.120.10">
    <property type="entry name" value="Anthranilate synthase"/>
    <property type="match status" value="1"/>
</dbReference>
<evidence type="ECO:0000313" key="2">
    <source>
        <dbReference type="EMBL" id="RXG83528.1"/>
    </source>
</evidence>
<dbReference type="PANTHER" id="PTHR11236:SF50">
    <property type="entry name" value="AMINODEOXYCHORISMATE SYNTHASE COMPONENT 1"/>
    <property type="match status" value="1"/>
</dbReference>
<dbReference type="SUPFAM" id="SSF56322">
    <property type="entry name" value="ADC synthase"/>
    <property type="match status" value="1"/>
</dbReference>
<dbReference type="EMBL" id="RKMK01000124">
    <property type="protein sequence ID" value="RXG83528.1"/>
    <property type="molecule type" value="Genomic_DNA"/>
</dbReference>
<comment type="caution">
    <text evidence="2">The sequence shown here is derived from an EMBL/GenBank/DDBJ whole genome shotgun (WGS) entry which is preliminary data.</text>
</comment>
<organism evidence="2 3">
    <name type="scientific">Bradyrhizobium zhanjiangense</name>
    <dbReference type="NCBI Taxonomy" id="1325107"/>
    <lineage>
        <taxon>Bacteria</taxon>
        <taxon>Pseudomonadati</taxon>
        <taxon>Pseudomonadota</taxon>
        <taxon>Alphaproteobacteria</taxon>
        <taxon>Hyphomicrobiales</taxon>
        <taxon>Nitrobacteraceae</taxon>
        <taxon>Bradyrhizobium</taxon>
    </lineage>
</organism>
<protein>
    <recommendedName>
        <fullName evidence="1">Chorismate-utilising enzyme C-terminal domain-containing protein</fullName>
    </recommendedName>
</protein>
<dbReference type="PRINTS" id="PR00095">
    <property type="entry name" value="ANTSNTHASEI"/>
</dbReference>
<dbReference type="InterPro" id="IPR015890">
    <property type="entry name" value="Chorismate_C"/>
</dbReference>
<evidence type="ECO:0000259" key="1">
    <source>
        <dbReference type="Pfam" id="PF00425"/>
    </source>
</evidence>
<accession>A0A4Q0Q3M1</accession>
<dbReference type="Pfam" id="PF00425">
    <property type="entry name" value="Chorismate_bind"/>
    <property type="match status" value="1"/>
</dbReference>
<dbReference type="InterPro" id="IPR005801">
    <property type="entry name" value="ADC_synthase"/>
</dbReference>
<dbReference type="GO" id="GO:0000162">
    <property type="term" value="P:L-tryptophan biosynthetic process"/>
    <property type="evidence" value="ECO:0007669"/>
    <property type="project" value="TreeGrafter"/>
</dbReference>
<dbReference type="AlphaFoldDB" id="A0A4Q0Q3M1"/>
<dbReference type="InterPro" id="IPR019999">
    <property type="entry name" value="Anth_synth_I-like"/>
</dbReference>
<dbReference type="GO" id="GO:0046820">
    <property type="term" value="F:4-amino-4-deoxychorismate synthase activity"/>
    <property type="evidence" value="ECO:0007669"/>
    <property type="project" value="TreeGrafter"/>
</dbReference>
<name>A0A4Q0Q3M1_9BRAD</name>
<sequence>MSRFCAQRTGAPKVQVMEIMDNQIVRREVYSGSIGFIGFNGHMDTNITIRTVMIDGLAIFHAGVG</sequence>
<reference evidence="2 3" key="1">
    <citation type="submission" date="2018-11" db="EMBL/GenBank/DDBJ databases">
        <title>Bradyrhizobium sp. nov., isolated from effective nodules of peanut in China.</title>
        <authorList>
            <person name="Li Y."/>
        </authorList>
    </citation>
    <scope>NUCLEOTIDE SEQUENCE [LARGE SCALE GENOMIC DNA]</scope>
    <source>
        <strain evidence="2 3">CCBAU 51770</strain>
    </source>
</reference>
<proteinExistence type="predicted"/>
<dbReference type="Proteomes" id="UP000290174">
    <property type="component" value="Unassembled WGS sequence"/>
</dbReference>
<evidence type="ECO:0000313" key="3">
    <source>
        <dbReference type="Proteomes" id="UP000290174"/>
    </source>
</evidence>